<gene>
    <name evidence="3" type="ORF">GCM10011487_53440</name>
</gene>
<feature type="transmembrane region" description="Helical" evidence="1">
    <location>
        <begin position="32"/>
        <end position="57"/>
    </location>
</feature>
<name>A0A829YJ05_9GAMM</name>
<dbReference type="RefSeq" id="WP_161814972.1">
    <property type="nucleotide sequence ID" value="NZ_BLJN01000006.1"/>
</dbReference>
<keyword evidence="1" id="KW-1133">Transmembrane helix</keyword>
<evidence type="ECO:0000259" key="2">
    <source>
        <dbReference type="Pfam" id="PF20349"/>
    </source>
</evidence>
<keyword evidence="1" id="KW-0472">Membrane</keyword>
<evidence type="ECO:0000313" key="4">
    <source>
        <dbReference type="Proteomes" id="UP000445000"/>
    </source>
</evidence>
<keyword evidence="1" id="KW-0812">Transmembrane</keyword>
<accession>A0A829YJ05</accession>
<dbReference type="EMBL" id="BLJN01000006">
    <property type="protein sequence ID" value="GFE83344.1"/>
    <property type="molecule type" value="Genomic_DNA"/>
</dbReference>
<feature type="transmembrane region" description="Helical" evidence="1">
    <location>
        <begin position="132"/>
        <end position="154"/>
    </location>
</feature>
<feature type="transmembrane region" description="Helical" evidence="1">
    <location>
        <begin position="69"/>
        <end position="89"/>
    </location>
</feature>
<feature type="transmembrane region" description="Helical" evidence="1">
    <location>
        <begin position="101"/>
        <end position="120"/>
    </location>
</feature>
<keyword evidence="4" id="KW-1185">Reference proteome</keyword>
<comment type="caution">
    <text evidence="3">The sequence shown here is derived from an EMBL/GenBank/DDBJ whole genome shotgun (WGS) entry which is preliminary data.</text>
</comment>
<evidence type="ECO:0000256" key="1">
    <source>
        <dbReference type="SAM" id="Phobius"/>
    </source>
</evidence>
<proteinExistence type="predicted"/>
<reference evidence="4" key="1">
    <citation type="submission" date="2020-01" db="EMBL/GenBank/DDBJ databases">
        <title>'Steroidobacter agaridevorans' sp. nov., agar-degrading bacteria isolated from rhizosphere soils.</title>
        <authorList>
            <person name="Ikenaga M."/>
            <person name="Kataoka M."/>
            <person name="Murouchi A."/>
            <person name="Katsuragi S."/>
            <person name="Sakai M."/>
        </authorList>
    </citation>
    <scope>NUCLEOTIDE SEQUENCE [LARGE SCALE GENOMIC DNA]</scope>
    <source>
        <strain evidence="4">YU21-B</strain>
    </source>
</reference>
<dbReference type="InterPro" id="IPR046586">
    <property type="entry name" value="DUF6644"/>
</dbReference>
<organism evidence="3 4">
    <name type="scientific">Steroidobacter agaridevorans</name>
    <dbReference type="NCBI Taxonomy" id="2695856"/>
    <lineage>
        <taxon>Bacteria</taxon>
        <taxon>Pseudomonadati</taxon>
        <taxon>Pseudomonadota</taxon>
        <taxon>Gammaproteobacteria</taxon>
        <taxon>Steroidobacterales</taxon>
        <taxon>Steroidobacteraceae</taxon>
        <taxon>Steroidobacter</taxon>
    </lineage>
</organism>
<dbReference type="Pfam" id="PF20349">
    <property type="entry name" value="DUF6644"/>
    <property type="match status" value="1"/>
</dbReference>
<feature type="domain" description="DUF6644" evidence="2">
    <location>
        <begin position="9"/>
        <end position="156"/>
    </location>
</feature>
<protein>
    <recommendedName>
        <fullName evidence="2">DUF6644 domain-containing protein</fullName>
    </recommendedName>
</protein>
<evidence type="ECO:0000313" key="3">
    <source>
        <dbReference type="EMBL" id="GFE83344.1"/>
    </source>
</evidence>
<dbReference type="Proteomes" id="UP000445000">
    <property type="component" value="Unassembled WGS sequence"/>
</dbReference>
<sequence>MTTFEILSWLQDSALAHAISKTDHLVGAGLQIVHVMGLVALLASLVLIGLHLVGLAFKQQPLTDIAKEATKLVWVGLALTALSGTLMFIATPKLYFYNPAFRLKMILFFVAVLVQLVLFRQTAAQTSPTPRFARASVGISLAAWFSVAMAGRMIGFI</sequence>
<dbReference type="AlphaFoldDB" id="A0A829YJ05"/>